<comment type="caution">
    <text evidence="2">The sequence shown here is derived from an EMBL/GenBank/DDBJ whole genome shotgun (WGS) entry which is preliminary data.</text>
</comment>
<gene>
    <name evidence="2" type="ORF">E2C01_011640</name>
</gene>
<evidence type="ECO:0000313" key="2">
    <source>
        <dbReference type="EMBL" id="MPC18746.1"/>
    </source>
</evidence>
<feature type="transmembrane region" description="Helical" evidence="1">
    <location>
        <begin position="45"/>
        <end position="65"/>
    </location>
</feature>
<dbReference type="AlphaFoldDB" id="A0A5B7DCE1"/>
<name>A0A5B7DCE1_PORTR</name>
<keyword evidence="3" id="KW-1185">Reference proteome</keyword>
<reference evidence="2 3" key="1">
    <citation type="submission" date="2019-05" db="EMBL/GenBank/DDBJ databases">
        <title>Another draft genome of Portunus trituberculatus and its Hox gene families provides insights of decapod evolution.</title>
        <authorList>
            <person name="Jeong J.-H."/>
            <person name="Song I."/>
            <person name="Kim S."/>
            <person name="Choi T."/>
            <person name="Kim D."/>
            <person name="Ryu S."/>
            <person name="Kim W."/>
        </authorList>
    </citation>
    <scope>NUCLEOTIDE SEQUENCE [LARGE SCALE GENOMIC DNA]</scope>
    <source>
        <tissue evidence="2">Muscle</tissue>
    </source>
</reference>
<proteinExistence type="predicted"/>
<keyword evidence="1" id="KW-1133">Transmembrane helix</keyword>
<evidence type="ECO:0000313" key="3">
    <source>
        <dbReference type="Proteomes" id="UP000324222"/>
    </source>
</evidence>
<sequence length="139" mass="15807">MKLSILRRLRQLFSPLQLLTLHKDLIRLCMEYFSLSSASYFTAEMLHLFLSFIDIFMLTVLLILLTACLPSSCGLAAQGFFSSSHPYSVQPSNTRVNQYSQSFIPFTGKLWNSLPAFVFPSSYDLTSCKRGVKTFVPLF</sequence>
<dbReference type="Proteomes" id="UP000324222">
    <property type="component" value="Unassembled WGS sequence"/>
</dbReference>
<organism evidence="2 3">
    <name type="scientific">Portunus trituberculatus</name>
    <name type="common">Swimming crab</name>
    <name type="synonym">Neptunus trituberculatus</name>
    <dbReference type="NCBI Taxonomy" id="210409"/>
    <lineage>
        <taxon>Eukaryota</taxon>
        <taxon>Metazoa</taxon>
        <taxon>Ecdysozoa</taxon>
        <taxon>Arthropoda</taxon>
        <taxon>Crustacea</taxon>
        <taxon>Multicrustacea</taxon>
        <taxon>Malacostraca</taxon>
        <taxon>Eumalacostraca</taxon>
        <taxon>Eucarida</taxon>
        <taxon>Decapoda</taxon>
        <taxon>Pleocyemata</taxon>
        <taxon>Brachyura</taxon>
        <taxon>Eubrachyura</taxon>
        <taxon>Portunoidea</taxon>
        <taxon>Portunidae</taxon>
        <taxon>Portuninae</taxon>
        <taxon>Portunus</taxon>
    </lineage>
</organism>
<evidence type="ECO:0000256" key="1">
    <source>
        <dbReference type="SAM" id="Phobius"/>
    </source>
</evidence>
<keyword evidence="1" id="KW-0472">Membrane</keyword>
<protein>
    <submittedName>
        <fullName evidence="2">Uncharacterized protein</fullName>
    </submittedName>
</protein>
<keyword evidence="1" id="KW-0812">Transmembrane</keyword>
<dbReference type="EMBL" id="VSRR010000708">
    <property type="protein sequence ID" value="MPC18746.1"/>
    <property type="molecule type" value="Genomic_DNA"/>
</dbReference>
<accession>A0A5B7DCE1</accession>